<dbReference type="SMART" id="SM00387">
    <property type="entry name" value="HATPase_c"/>
    <property type="match status" value="1"/>
</dbReference>
<dbReference type="CDD" id="cd00075">
    <property type="entry name" value="HATPase"/>
    <property type="match status" value="1"/>
</dbReference>
<dbReference type="InterPro" id="IPR005467">
    <property type="entry name" value="His_kinase_dom"/>
</dbReference>
<proteinExistence type="predicted"/>
<dbReference type="AlphaFoldDB" id="A0A7W6ERX6"/>
<dbReference type="GO" id="GO:0005886">
    <property type="term" value="C:plasma membrane"/>
    <property type="evidence" value="ECO:0007669"/>
    <property type="project" value="TreeGrafter"/>
</dbReference>
<evidence type="ECO:0000256" key="1">
    <source>
        <dbReference type="ARBA" id="ARBA00000085"/>
    </source>
</evidence>
<dbReference type="InterPro" id="IPR052023">
    <property type="entry name" value="Histidine_kinase_KdpD"/>
</dbReference>
<dbReference type="EMBL" id="JACIBY010000009">
    <property type="protein sequence ID" value="MBB3840135.1"/>
    <property type="molecule type" value="Genomic_DNA"/>
</dbReference>
<dbReference type="InterPro" id="IPR036097">
    <property type="entry name" value="HisK_dim/P_sf"/>
</dbReference>
<evidence type="ECO:0000313" key="6">
    <source>
        <dbReference type="Proteomes" id="UP000541352"/>
    </source>
</evidence>
<sequence>MFLSITIHKLLNLMSTRAYFFLFVLLICCNFSHSQSTRNKPANNYSKDTTYIRSILTKITTLYYDAQHDSVLIYLDKISSFSKKNKIDVFNPEIYFQYGQYYRGHTQYNWNKALEMFNKSLYWAEKRKDNLFIEEINYKKLTVYSDIFLGSSTSEASQGNLVKQLYENIRFSEISKSKKSLYKTIYLFKDIYYTYKQDSSYYSFFDKHLKSNPLPPTSINYQIIYFGYFIYKKDIENAKKCFENLTRFHANKELSDMVYAYYISDMMRESLSYPSLNSQIASQLKPRLYLLPGRTDSLTYYNNFATYYIKRKQFNEANYCNLLAKNILLKHPTLSITHRYDFLINQLSVLEQKNELKKSVDVYKNLIPIKDSLNRLFAGFNLILLQEQVASDLKLKEFQKEIELKKYESEQFQAQKLKEFSGLILSIVILFISLIVIGIQIRKNRKQTNTLLQLTSTQNTLFGVIGHDLRSPVLAAYTNIKRVINNPELTAEEIRNSLHSKMVRLNTLLLTLDNLLYWSNSQQKSFKRKPVQCNLLEIVEECLELLETNIELNELSIVNEVDPTLECIMDENHFKIIIRNLLQNAIKFSPNGTSITITSGTQPPFITLSILDSGPGFGNTANSKQKGSGLGLTLVQSLLEINNGEFETTDTACGALVTVNVLNANI</sequence>
<dbReference type="PROSITE" id="PS50109">
    <property type="entry name" value="HIS_KIN"/>
    <property type="match status" value="1"/>
</dbReference>
<keyword evidence="3" id="KW-0472">Membrane</keyword>
<keyword evidence="5" id="KW-0418">Kinase</keyword>
<dbReference type="Gene3D" id="3.30.565.10">
    <property type="entry name" value="Histidine kinase-like ATPase, C-terminal domain"/>
    <property type="match status" value="1"/>
</dbReference>
<comment type="catalytic activity">
    <reaction evidence="1">
        <text>ATP + protein L-histidine = ADP + protein N-phospho-L-histidine.</text>
        <dbReference type="EC" id="2.7.13.3"/>
    </reaction>
</comment>
<dbReference type="PANTHER" id="PTHR45569">
    <property type="entry name" value="SENSOR PROTEIN KDPD"/>
    <property type="match status" value="1"/>
</dbReference>
<evidence type="ECO:0000256" key="2">
    <source>
        <dbReference type="ARBA" id="ARBA00012438"/>
    </source>
</evidence>
<evidence type="ECO:0000259" key="4">
    <source>
        <dbReference type="PROSITE" id="PS50109"/>
    </source>
</evidence>
<dbReference type="InterPro" id="IPR036890">
    <property type="entry name" value="HATPase_C_sf"/>
</dbReference>
<evidence type="ECO:0000313" key="5">
    <source>
        <dbReference type="EMBL" id="MBB3840135.1"/>
    </source>
</evidence>
<comment type="caution">
    <text evidence="5">The sequence shown here is derived from an EMBL/GenBank/DDBJ whole genome shotgun (WGS) entry which is preliminary data.</text>
</comment>
<dbReference type="SUPFAM" id="SSF55874">
    <property type="entry name" value="ATPase domain of HSP90 chaperone/DNA topoisomerase II/histidine kinase"/>
    <property type="match status" value="1"/>
</dbReference>
<reference evidence="5 6" key="1">
    <citation type="submission" date="2020-08" db="EMBL/GenBank/DDBJ databases">
        <title>Genomic Encyclopedia of Type Strains, Phase IV (KMG-IV): sequencing the most valuable type-strain genomes for metagenomic binning, comparative biology and taxonomic classification.</title>
        <authorList>
            <person name="Goeker M."/>
        </authorList>
    </citation>
    <scope>NUCLEOTIDE SEQUENCE [LARGE SCALE GENOMIC DNA]</scope>
    <source>
        <strain evidence="5 6">DSM 17976</strain>
    </source>
</reference>
<gene>
    <name evidence="5" type="ORF">FHS57_004148</name>
</gene>
<dbReference type="GO" id="GO:0000155">
    <property type="term" value="F:phosphorelay sensor kinase activity"/>
    <property type="evidence" value="ECO:0007669"/>
    <property type="project" value="InterPro"/>
</dbReference>
<organism evidence="5 6">
    <name type="scientific">Runella defluvii</name>
    <dbReference type="NCBI Taxonomy" id="370973"/>
    <lineage>
        <taxon>Bacteria</taxon>
        <taxon>Pseudomonadati</taxon>
        <taxon>Bacteroidota</taxon>
        <taxon>Cytophagia</taxon>
        <taxon>Cytophagales</taxon>
        <taxon>Spirosomataceae</taxon>
        <taxon>Runella</taxon>
    </lineage>
</organism>
<keyword evidence="3" id="KW-1133">Transmembrane helix</keyword>
<dbReference type="SUPFAM" id="SSF47384">
    <property type="entry name" value="Homodimeric domain of signal transducing histidine kinase"/>
    <property type="match status" value="1"/>
</dbReference>
<dbReference type="RefSeq" id="WP_221225681.1">
    <property type="nucleotide sequence ID" value="NZ_JACIBY010000009.1"/>
</dbReference>
<accession>A0A7W6ERX6</accession>
<keyword evidence="5" id="KW-0808">Transferase</keyword>
<name>A0A7W6ERX6_9BACT</name>
<dbReference type="PANTHER" id="PTHR45569:SF1">
    <property type="entry name" value="SENSOR PROTEIN KDPD"/>
    <property type="match status" value="1"/>
</dbReference>
<dbReference type="InterPro" id="IPR004358">
    <property type="entry name" value="Sig_transdc_His_kin-like_C"/>
</dbReference>
<dbReference type="Pfam" id="PF02518">
    <property type="entry name" value="HATPase_c"/>
    <property type="match status" value="1"/>
</dbReference>
<keyword evidence="6" id="KW-1185">Reference proteome</keyword>
<protein>
    <recommendedName>
        <fullName evidence="2">histidine kinase</fullName>
        <ecNumber evidence="2">2.7.13.3</ecNumber>
    </recommendedName>
</protein>
<dbReference type="PRINTS" id="PR00344">
    <property type="entry name" value="BCTRLSENSOR"/>
</dbReference>
<dbReference type="Proteomes" id="UP000541352">
    <property type="component" value="Unassembled WGS sequence"/>
</dbReference>
<dbReference type="InterPro" id="IPR003594">
    <property type="entry name" value="HATPase_dom"/>
</dbReference>
<feature type="transmembrane region" description="Helical" evidence="3">
    <location>
        <begin position="420"/>
        <end position="439"/>
    </location>
</feature>
<feature type="domain" description="Histidine kinase" evidence="4">
    <location>
        <begin position="464"/>
        <end position="665"/>
    </location>
</feature>
<evidence type="ECO:0000256" key="3">
    <source>
        <dbReference type="SAM" id="Phobius"/>
    </source>
</evidence>
<keyword evidence="3" id="KW-0812">Transmembrane</keyword>
<dbReference type="EC" id="2.7.13.3" evidence="2"/>